<dbReference type="Pfam" id="PF08241">
    <property type="entry name" value="Methyltransf_11"/>
    <property type="match status" value="1"/>
</dbReference>
<name>A0A8H4RE49_9HELO</name>
<protein>
    <recommendedName>
        <fullName evidence="1">Methyltransferase type 11 domain-containing protein</fullName>
    </recommendedName>
</protein>
<feature type="domain" description="Methyltransferase type 11" evidence="1">
    <location>
        <begin position="1"/>
        <end position="62"/>
    </location>
</feature>
<evidence type="ECO:0000313" key="2">
    <source>
        <dbReference type="EMBL" id="KAF4626976.1"/>
    </source>
</evidence>
<dbReference type="GO" id="GO:0008757">
    <property type="term" value="F:S-adenosylmethionine-dependent methyltransferase activity"/>
    <property type="evidence" value="ECO:0007669"/>
    <property type="project" value="InterPro"/>
</dbReference>
<dbReference type="SUPFAM" id="SSF53335">
    <property type="entry name" value="S-adenosyl-L-methionine-dependent methyltransferases"/>
    <property type="match status" value="1"/>
</dbReference>
<dbReference type="Proteomes" id="UP000566819">
    <property type="component" value="Unassembled WGS sequence"/>
</dbReference>
<dbReference type="Gene3D" id="3.40.50.150">
    <property type="entry name" value="Vaccinia Virus protein VP39"/>
    <property type="match status" value="1"/>
</dbReference>
<sequence>MAAVARKNLSAYPNVEIVVSSFEDWDLQGREKSFDFVVSATAFHWVDEKVRMLKAADALRDGDGALAVISTHHVKGGSEGFFAEVQPFYERCGLAASFGMCLPAASNIAEDASEFERSGRFGPVEFRRYEWDEIYSTGEYLGLLLTYSNHRCLEEGARKELFDSIAELIDGKYQGRISKRYMAQLALAKKLC</sequence>
<dbReference type="InterPro" id="IPR013216">
    <property type="entry name" value="Methyltransf_11"/>
</dbReference>
<proteinExistence type="predicted"/>
<dbReference type="CDD" id="cd02440">
    <property type="entry name" value="AdoMet_MTases"/>
    <property type="match status" value="1"/>
</dbReference>
<keyword evidence="3" id="KW-1185">Reference proteome</keyword>
<accession>A0A8H4RE49</accession>
<organism evidence="2 3">
    <name type="scientific">Cudoniella acicularis</name>
    <dbReference type="NCBI Taxonomy" id="354080"/>
    <lineage>
        <taxon>Eukaryota</taxon>
        <taxon>Fungi</taxon>
        <taxon>Dikarya</taxon>
        <taxon>Ascomycota</taxon>
        <taxon>Pezizomycotina</taxon>
        <taxon>Leotiomycetes</taxon>
        <taxon>Helotiales</taxon>
        <taxon>Tricladiaceae</taxon>
        <taxon>Cudoniella</taxon>
    </lineage>
</organism>
<dbReference type="EMBL" id="JAAMPI010001050">
    <property type="protein sequence ID" value="KAF4626976.1"/>
    <property type="molecule type" value="Genomic_DNA"/>
</dbReference>
<reference evidence="2 3" key="1">
    <citation type="submission" date="2020-03" db="EMBL/GenBank/DDBJ databases">
        <title>Draft Genome Sequence of Cudoniella acicularis.</title>
        <authorList>
            <person name="Buettner E."/>
            <person name="Kellner H."/>
        </authorList>
    </citation>
    <scope>NUCLEOTIDE SEQUENCE [LARGE SCALE GENOMIC DNA]</scope>
    <source>
        <strain evidence="2 3">DSM 108380</strain>
    </source>
</reference>
<evidence type="ECO:0000313" key="3">
    <source>
        <dbReference type="Proteomes" id="UP000566819"/>
    </source>
</evidence>
<gene>
    <name evidence="2" type="ORF">G7Y89_g11186</name>
</gene>
<dbReference type="InterPro" id="IPR029063">
    <property type="entry name" value="SAM-dependent_MTases_sf"/>
</dbReference>
<dbReference type="AlphaFoldDB" id="A0A8H4RE49"/>
<dbReference type="OrthoDB" id="540004at2759"/>
<comment type="caution">
    <text evidence="2">The sequence shown here is derived from an EMBL/GenBank/DDBJ whole genome shotgun (WGS) entry which is preliminary data.</text>
</comment>
<evidence type="ECO:0000259" key="1">
    <source>
        <dbReference type="Pfam" id="PF08241"/>
    </source>
</evidence>